<proteinExistence type="predicted"/>
<sequence>MKKCAVLTMLVLALSAAWAIEGTALIGANSQTWDDGSGNSGTGGGAHFGILGSIGMTPSCLPVYLGVETGFLTQSAKYNWETGFGELDVNLKYNNLVIPILLKGTFKPTGKIHIGAGLGPSLIIHSSGVMGIGIDDWSLMGDIDDDDLKTEIGFQIKGDVGIKLIPLLWLKPGITLQINSNPYSPVTGQKEGSETTWFIHIGLAIKP</sequence>
<feature type="signal peptide" evidence="1">
    <location>
        <begin position="1"/>
        <end position="19"/>
    </location>
</feature>
<organism evidence="2 3">
    <name type="scientific">candidate division WOR-3 bacterium</name>
    <dbReference type="NCBI Taxonomy" id="2052148"/>
    <lineage>
        <taxon>Bacteria</taxon>
        <taxon>Bacteria division WOR-3</taxon>
    </lineage>
</organism>
<accession>A0A9D5QD56</accession>
<feature type="chain" id="PRO_5039500310" description="Outer membrane protein beta-barrel domain-containing protein" evidence="1">
    <location>
        <begin position="20"/>
        <end position="207"/>
    </location>
</feature>
<evidence type="ECO:0000313" key="2">
    <source>
        <dbReference type="EMBL" id="MBD3363735.1"/>
    </source>
</evidence>
<evidence type="ECO:0000256" key="1">
    <source>
        <dbReference type="SAM" id="SignalP"/>
    </source>
</evidence>
<name>A0A9D5QD56_UNCW3</name>
<comment type="caution">
    <text evidence="2">The sequence shown here is derived from an EMBL/GenBank/DDBJ whole genome shotgun (WGS) entry which is preliminary data.</text>
</comment>
<dbReference type="AlphaFoldDB" id="A0A9D5QD56"/>
<protein>
    <recommendedName>
        <fullName evidence="4">Outer membrane protein beta-barrel domain-containing protein</fullName>
    </recommendedName>
</protein>
<keyword evidence="1" id="KW-0732">Signal</keyword>
<dbReference type="EMBL" id="WJKJ01000024">
    <property type="protein sequence ID" value="MBD3363735.1"/>
    <property type="molecule type" value="Genomic_DNA"/>
</dbReference>
<evidence type="ECO:0008006" key="4">
    <source>
        <dbReference type="Google" id="ProtNLM"/>
    </source>
</evidence>
<gene>
    <name evidence="2" type="ORF">GF359_00815</name>
</gene>
<dbReference type="Proteomes" id="UP000630660">
    <property type="component" value="Unassembled WGS sequence"/>
</dbReference>
<reference evidence="2" key="1">
    <citation type="submission" date="2019-11" db="EMBL/GenBank/DDBJ databases">
        <title>Microbial mats filling the niche in hypersaline microbial mats.</title>
        <authorList>
            <person name="Wong H.L."/>
            <person name="Macleod F.I."/>
            <person name="White R.A. III"/>
            <person name="Burns B.P."/>
        </authorList>
    </citation>
    <scope>NUCLEOTIDE SEQUENCE</scope>
    <source>
        <strain evidence="2">Bin_327</strain>
    </source>
</reference>
<evidence type="ECO:0000313" key="3">
    <source>
        <dbReference type="Proteomes" id="UP000630660"/>
    </source>
</evidence>